<name>A0ABZ2RD11_ECTME</name>
<keyword evidence="6" id="KW-1185">Reference proteome</keyword>
<dbReference type="InterPro" id="IPR018060">
    <property type="entry name" value="HTH_AraC"/>
</dbReference>
<dbReference type="Proteomes" id="UP001476583">
    <property type="component" value="Chromosome"/>
</dbReference>
<protein>
    <submittedName>
        <fullName evidence="5">AraC family transcriptional regulator</fullName>
    </submittedName>
</protein>
<gene>
    <name evidence="5" type="ORF">WG219_16680</name>
</gene>
<evidence type="ECO:0000313" key="6">
    <source>
        <dbReference type="Proteomes" id="UP001476583"/>
    </source>
</evidence>
<dbReference type="InterPro" id="IPR032687">
    <property type="entry name" value="AraC-type_N"/>
</dbReference>
<dbReference type="PANTHER" id="PTHR47894">
    <property type="entry name" value="HTH-TYPE TRANSCRIPTIONAL REGULATOR GADX"/>
    <property type="match status" value="1"/>
</dbReference>
<sequence>MLISQVTAFIRASSLFGLAEFSAGQGLLAQDLINDAELPHDVLEHPESFIPFRKYAALLESAVRRSSNPLFCMQYGIYQGAASLGPLVYLIRNANTVGGALKELSHYFHLHSNASRVRIEIEGEHALFYYDAAEVRDVPSHRLVLELVVGAATQLMRTLLGSRWKPDALLLQHAPLREPQAYNRLLGLTPRFNAPYNAWVFDAKVLEAPLSAGDENLHRLIQQHLDALDRMSVQELPAYVSQLLRNLLPNGRTTIEQIAEYMDLSPRTLQRYLAEEGTSFQILLDETRKSMAQRYLADSTISLTHLAAMLGYSELSAFSRAFQRWYGVSPKQWRAKLFPGKSRQRLRAHLDQKFIRN</sequence>
<reference evidence="5 6" key="1">
    <citation type="submission" date="2024-03" db="EMBL/GenBank/DDBJ databases">
        <title>Complete genome of BD2.</title>
        <authorList>
            <person name="Cao G."/>
        </authorList>
    </citation>
    <scope>NUCLEOTIDE SEQUENCE [LARGE SCALE GENOMIC DNA]</scope>
    <source>
        <strain evidence="5 6">BD2</strain>
    </source>
</reference>
<keyword evidence="1" id="KW-0805">Transcription regulation</keyword>
<dbReference type="InterPro" id="IPR020449">
    <property type="entry name" value="Tscrpt_reg_AraC-type_HTH"/>
</dbReference>
<dbReference type="SUPFAM" id="SSF46689">
    <property type="entry name" value="Homeodomain-like"/>
    <property type="match status" value="1"/>
</dbReference>
<dbReference type="PROSITE" id="PS01124">
    <property type="entry name" value="HTH_ARAC_FAMILY_2"/>
    <property type="match status" value="1"/>
</dbReference>
<evidence type="ECO:0000256" key="3">
    <source>
        <dbReference type="ARBA" id="ARBA00023163"/>
    </source>
</evidence>
<dbReference type="PRINTS" id="PR00032">
    <property type="entry name" value="HTHARAC"/>
</dbReference>
<dbReference type="Pfam" id="PF12833">
    <property type="entry name" value="HTH_18"/>
    <property type="match status" value="1"/>
</dbReference>
<dbReference type="SMART" id="SM00342">
    <property type="entry name" value="HTH_ARAC"/>
    <property type="match status" value="1"/>
</dbReference>
<accession>A0ABZ2RD11</accession>
<keyword evidence="3" id="KW-0804">Transcription</keyword>
<evidence type="ECO:0000256" key="2">
    <source>
        <dbReference type="ARBA" id="ARBA00023125"/>
    </source>
</evidence>
<dbReference type="Pfam" id="PF12625">
    <property type="entry name" value="Arabinose_bd"/>
    <property type="match status" value="1"/>
</dbReference>
<dbReference type="Gene3D" id="1.10.10.60">
    <property type="entry name" value="Homeodomain-like"/>
    <property type="match status" value="1"/>
</dbReference>
<evidence type="ECO:0000256" key="1">
    <source>
        <dbReference type="ARBA" id="ARBA00023015"/>
    </source>
</evidence>
<evidence type="ECO:0000259" key="4">
    <source>
        <dbReference type="PROSITE" id="PS01124"/>
    </source>
</evidence>
<feature type="domain" description="HTH araC/xylS-type" evidence="4">
    <location>
        <begin position="238"/>
        <end position="336"/>
    </location>
</feature>
<organism evidence="5 6">
    <name type="scientific">Ectopseudomonas mendocina</name>
    <name type="common">Pseudomonas mendocina</name>
    <dbReference type="NCBI Taxonomy" id="300"/>
    <lineage>
        <taxon>Bacteria</taxon>
        <taxon>Pseudomonadati</taxon>
        <taxon>Pseudomonadota</taxon>
        <taxon>Gammaproteobacteria</taxon>
        <taxon>Pseudomonadales</taxon>
        <taxon>Pseudomonadaceae</taxon>
        <taxon>Ectopseudomonas</taxon>
    </lineage>
</organism>
<dbReference type="PANTHER" id="PTHR47894:SF4">
    <property type="entry name" value="HTH-TYPE TRANSCRIPTIONAL REGULATOR GADX"/>
    <property type="match status" value="1"/>
</dbReference>
<evidence type="ECO:0000313" key="5">
    <source>
        <dbReference type="EMBL" id="WXL24930.1"/>
    </source>
</evidence>
<keyword evidence="2" id="KW-0238">DNA-binding</keyword>
<dbReference type="EMBL" id="CP148074">
    <property type="protein sequence ID" value="WXL24930.1"/>
    <property type="molecule type" value="Genomic_DNA"/>
</dbReference>
<proteinExistence type="predicted"/>
<dbReference type="InterPro" id="IPR009057">
    <property type="entry name" value="Homeodomain-like_sf"/>
</dbReference>